<keyword evidence="2" id="KW-1185">Reference proteome</keyword>
<feature type="transmembrane region" description="Helical" evidence="1">
    <location>
        <begin position="43"/>
        <end position="67"/>
    </location>
</feature>
<name>A0ABM1MKI7_NICVS</name>
<organism evidence="2 3">
    <name type="scientific">Nicrophorus vespilloides</name>
    <name type="common">Boreal carrion beetle</name>
    <dbReference type="NCBI Taxonomy" id="110193"/>
    <lineage>
        <taxon>Eukaryota</taxon>
        <taxon>Metazoa</taxon>
        <taxon>Ecdysozoa</taxon>
        <taxon>Arthropoda</taxon>
        <taxon>Hexapoda</taxon>
        <taxon>Insecta</taxon>
        <taxon>Pterygota</taxon>
        <taxon>Neoptera</taxon>
        <taxon>Endopterygota</taxon>
        <taxon>Coleoptera</taxon>
        <taxon>Polyphaga</taxon>
        <taxon>Staphyliniformia</taxon>
        <taxon>Silphidae</taxon>
        <taxon>Nicrophorinae</taxon>
        <taxon>Nicrophorus</taxon>
    </lineage>
</organism>
<keyword evidence="1" id="KW-1133">Transmembrane helix</keyword>
<reference evidence="3" key="1">
    <citation type="submission" date="2025-08" db="UniProtKB">
        <authorList>
            <consortium name="RefSeq"/>
        </authorList>
    </citation>
    <scope>IDENTIFICATION</scope>
    <source>
        <tissue evidence="3">Whole Larva</tissue>
    </source>
</reference>
<evidence type="ECO:0000313" key="2">
    <source>
        <dbReference type="Proteomes" id="UP000695000"/>
    </source>
</evidence>
<sequence>MKIIENQGNASDQTNEMAKITTESFPMEWKVPSMETDDISKKFIIYAEIIGILLLIIAIQTVLIIWYRWRTNPISNTETNFDNGEYVEPINEYEEVNNFVIERESNGYSISNTVSNDNNGGYIEPTNEYEEINDVVIERESSGYIVPLPAL</sequence>
<keyword evidence="1" id="KW-0812">Transmembrane</keyword>
<evidence type="ECO:0000313" key="3">
    <source>
        <dbReference type="RefSeq" id="XP_017775087.1"/>
    </source>
</evidence>
<accession>A0ABM1MKI7</accession>
<keyword evidence="1" id="KW-0472">Membrane</keyword>
<proteinExistence type="predicted"/>
<protein>
    <submittedName>
        <fullName evidence="3">Uncharacterized protein LOC108561589 isoform X3</fullName>
    </submittedName>
</protein>
<dbReference type="RefSeq" id="XP_017775087.1">
    <property type="nucleotide sequence ID" value="XM_017919598.1"/>
</dbReference>
<dbReference type="GeneID" id="108561589"/>
<gene>
    <name evidence="3" type="primary">LOC108561589</name>
</gene>
<evidence type="ECO:0000256" key="1">
    <source>
        <dbReference type="SAM" id="Phobius"/>
    </source>
</evidence>
<dbReference type="Proteomes" id="UP000695000">
    <property type="component" value="Unplaced"/>
</dbReference>